<protein>
    <submittedName>
        <fullName evidence="1">Uncharacterized protein</fullName>
    </submittedName>
</protein>
<reference evidence="1 2" key="1">
    <citation type="submission" date="2019-11" db="EMBL/GenBank/DDBJ databases">
        <title>Novel species isolated from a subtropical stream in China.</title>
        <authorList>
            <person name="Lu H."/>
        </authorList>
    </citation>
    <scope>NUCLEOTIDE SEQUENCE [LARGE SCALE GENOMIC DNA]</scope>
    <source>
        <strain evidence="1 2">FT92W</strain>
    </source>
</reference>
<gene>
    <name evidence="1" type="ORF">GJ700_09360</name>
</gene>
<dbReference type="RefSeq" id="WP_154372988.1">
    <property type="nucleotide sequence ID" value="NZ_WKJJ01000005.1"/>
</dbReference>
<name>A0A7X2LS56_9BURK</name>
<evidence type="ECO:0000313" key="2">
    <source>
        <dbReference type="Proteomes" id="UP000446768"/>
    </source>
</evidence>
<evidence type="ECO:0000313" key="1">
    <source>
        <dbReference type="EMBL" id="MRV71926.1"/>
    </source>
</evidence>
<dbReference type="AlphaFoldDB" id="A0A7X2LS56"/>
<proteinExistence type="predicted"/>
<comment type="caution">
    <text evidence="1">The sequence shown here is derived from an EMBL/GenBank/DDBJ whole genome shotgun (WGS) entry which is preliminary data.</text>
</comment>
<keyword evidence="2" id="KW-1185">Reference proteome</keyword>
<accession>A0A7X2LS56</accession>
<sequence length="134" mass="14923">MALAAAPATLYSAKEELRACMDDGEALKPLLAARDAWIRGHEAELKGFHDEMQALVARQPEVDRGDEQAVAAFNAEMATLNARVAEINTRGEQFNKDSVELNARLFAVNKRCAGKLYRIKDRDALLKERAQRKP</sequence>
<dbReference type="Proteomes" id="UP000446768">
    <property type="component" value="Unassembled WGS sequence"/>
</dbReference>
<organism evidence="1 2">
    <name type="scientific">Pseudoduganella rivuli</name>
    <dbReference type="NCBI Taxonomy" id="2666085"/>
    <lineage>
        <taxon>Bacteria</taxon>
        <taxon>Pseudomonadati</taxon>
        <taxon>Pseudomonadota</taxon>
        <taxon>Betaproteobacteria</taxon>
        <taxon>Burkholderiales</taxon>
        <taxon>Oxalobacteraceae</taxon>
        <taxon>Telluria group</taxon>
        <taxon>Pseudoduganella</taxon>
    </lineage>
</organism>
<dbReference type="EMBL" id="WKJJ01000005">
    <property type="protein sequence ID" value="MRV71926.1"/>
    <property type="molecule type" value="Genomic_DNA"/>
</dbReference>